<dbReference type="Pfam" id="PF13649">
    <property type="entry name" value="Methyltransf_25"/>
    <property type="match status" value="1"/>
</dbReference>
<dbReference type="RefSeq" id="WP_068694822.1">
    <property type="nucleotide sequence ID" value="NZ_CP014167.1"/>
</dbReference>
<keyword evidence="3" id="KW-1185">Reference proteome</keyword>
<proteinExistence type="predicted"/>
<dbReference type="InterPro" id="IPR041698">
    <property type="entry name" value="Methyltransf_25"/>
</dbReference>
<sequence>MSEVVKSYYDENAGQEWERLNRPYSGIEFRSTKHLIQKYFPEKGRVCDIGSGPGRYAVELLKQGYNVTLFELSPKELELAAAHIDRLGLKAGGFICGDARELRGMENGHFEAALVLGPLYHILEEQERLRVIQEAYRVLKPGGIVLFGYINSWGALKAGVTEFSESFRELDKIYDYLTELKLDESRGFTECYFTVPPQALKEVQTGGFEILSYAGAEGFLAGTQTEIGRLYREDRVVYDNLLQAASETCEAPQFRDATEHLLVVARKPAGE</sequence>
<dbReference type="InterPro" id="IPR029063">
    <property type="entry name" value="SAM-dependent_MTases_sf"/>
</dbReference>
<accession>A0A1B1MYH8</accession>
<feature type="domain" description="Methyltransferase" evidence="1">
    <location>
        <begin position="46"/>
        <end position="143"/>
    </location>
</feature>
<dbReference type="OrthoDB" id="9810615at2"/>
<name>A0A1B1MYH8_9BACL</name>
<dbReference type="Gene3D" id="3.40.50.150">
    <property type="entry name" value="Vaccinia Virus protein VP39"/>
    <property type="match status" value="1"/>
</dbReference>
<dbReference type="SUPFAM" id="SSF53335">
    <property type="entry name" value="S-adenosyl-L-methionine-dependent methyltransferases"/>
    <property type="match status" value="1"/>
</dbReference>
<dbReference type="AlphaFoldDB" id="A0A1B1MYH8"/>
<gene>
    <name evidence="2" type="ORF">AWM70_06200</name>
</gene>
<evidence type="ECO:0000313" key="3">
    <source>
        <dbReference type="Proteomes" id="UP000092573"/>
    </source>
</evidence>
<reference evidence="2 3" key="1">
    <citation type="submission" date="2016-01" db="EMBL/GenBank/DDBJ databases">
        <title>Complete Genome Sequence of Paenibacillus yonginensis DCY84, a novel Plant Growth-Promoting Bacteria with Elicitation of Induced Systemic Resistance.</title>
        <authorList>
            <person name="Kim Y.J."/>
            <person name="Yang D.C."/>
            <person name="Sukweenadhi J."/>
        </authorList>
    </citation>
    <scope>NUCLEOTIDE SEQUENCE [LARGE SCALE GENOMIC DNA]</scope>
    <source>
        <strain evidence="2 3">DCY84</strain>
    </source>
</reference>
<dbReference type="Proteomes" id="UP000092573">
    <property type="component" value="Chromosome"/>
</dbReference>
<dbReference type="CDD" id="cd02440">
    <property type="entry name" value="AdoMet_MTases"/>
    <property type="match status" value="1"/>
</dbReference>
<evidence type="ECO:0000259" key="1">
    <source>
        <dbReference type="Pfam" id="PF13649"/>
    </source>
</evidence>
<dbReference type="PANTHER" id="PTHR43591:SF110">
    <property type="entry name" value="RHODANESE DOMAIN-CONTAINING PROTEIN"/>
    <property type="match status" value="1"/>
</dbReference>
<dbReference type="PANTHER" id="PTHR43591">
    <property type="entry name" value="METHYLTRANSFERASE"/>
    <property type="match status" value="1"/>
</dbReference>
<dbReference type="KEGG" id="pyg:AWM70_06200"/>
<organism evidence="2 3">
    <name type="scientific">Paenibacillus yonginensis</name>
    <dbReference type="NCBI Taxonomy" id="1462996"/>
    <lineage>
        <taxon>Bacteria</taxon>
        <taxon>Bacillati</taxon>
        <taxon>Bacillota</taxon>
        <taxon>Bacilli</taxon>
        <taxon>Bacillales</taxon>
        <taxon>Paenibacillaceae</taxon>
        <taxon>Paenibacillus</taxon>
    </lineage>
</organism>
<dbReference type="EMBL" id="CP014167">
    <property type="protein sequence ID" value="ANS74225.1"/>
    <property type="molecule type" value="Genomic_DNA"/>
</dbReference>
<protein>
    <recommendedName>
        <fullName evidence="1">Methyltransferase domain-containing protein</fullName>
    </recommendedName>
</protein>
<dbReference type="STRING" id="1462996.AWM70_06200"/>
<evidence type="ECO:0000313" key="2">
    <source>
        <dbReference type="EMBL" id="ANS74225.1"/>
    </source>
</evidence>